<reference evidence="1" key="1">
    <citation type="submission" date="2022-10" db="EMBL/GenBank/DDBJ databases">
        <title>The WGS of Solirubrobacter ginsenosidimutans DSM 21036.</title>
        <authorList>
            <person name="Jiang Z."/>
        </authorList>
    </citation>
    <scope>NUCLEOTIDE SEQUENCE</scope>
    <source>
        <strain evidence="1">DSM 21036</strain>
    </source>
</reference>
<accession>A0A9X3MZ50</accession>
<sequence length="79" mass="8897">MSDWISRESRVHHAASGYLVWRASCAHVGYAYGLWRAAPLDECAFAHAAYLRALDDEERAAESYSRALTGGVRQAPWER</sequence>
<dbReference type="Proteomes" id="UP001149140">
    <property type="component" value="Unassembled WGS sequence"/>
</dbReference>
<gene>
    <name evidence="1" type="ORF">OM076_35695</name>
</gene>
<keyword evidence="2" id="KW-1185">Reference proteome</keyword>
<organism evidence="1 2">
    <name type="scientific">Solirubrobacter ginsenosidimutans</name>
    <dbReference type="NCBI Taxonomy" id="490573"/>
    <lineage>
        <taxon>Bacteria</taxon>
        <taxon>Bacillati</taxon>
        <taxon>Actinomycetota</taxon>
        <taxon>Thermoleophilia</taxon>
        <taxon>Solirubrobacterales</taxon>
        <taxon>Solirubrobacteraceae</taxon>
        <taxon>Solirubrobacter</taxon>
    </lineage>
</organism>
<dbReference type="EMBL" id="JAPDOD010000050">
    <property type="protein sequence ID" value="MDA0165666.1"/>
    <property type="molecule type" value="Genomic_DNA"/>
</dbReference>
<evidence type="ECO:0000313" key="2">
    <source>
        <dbReference type="Proteomes" id="UP001149140"/>
    </source>
</evidence>
<comment type="caution">
    <text evidence="1">The sequence shown here is derived from an EMBL/GenBank/DDBJ whole genome shotgun (WGS) entry which is preliminary data.</text>
</comment>
<protein>
    <submittedName>
        <fullName evidence="1">Uncharacterized protein</fullName>
    </submittedName>
</protein>
<evidence type="ECO:0000313" key="1">
    <source>
        <dbReference type="EMBL" id="MDA0165666.1"/>
    </source>
</evidence>
<name>A0A9X3MZ50_9ACTN</name>
<proteinExistence type="predicted"/>
<dbReference type="AlphaFoldDB" id="A0A9X3MZ50"/>